<evidence type="ECO:0000259" key="7">
    <source>
        <dbReference type="PROSITE" id="PS50076"/>
    </source>
</evidence>
<evidence type="ECO:0000256" key="2">
    <source>
        <dbReference type="ARBA" id="ARBA00022692"/>
    </source>
</evidence>
<dbReference type="CDD" id="cd06257">
    <property type="entry name" value="DnaJ"/>
    <property type="match status" value="1"/>
</dbReference>
<evidence type="ECO:0000256" key="4">
    <source>
        <dbReference type="ARBA" id="ARBA00023136"/>
    </source>
</evidence>
<dbReference type="InterPro" id="IPR036869">
    <property type="entry name" value="J_dom_sf"/>
</dbReference>
<dbReference type="EMBL" id="CP137852">
    <property type="protein sequence ID" value="WPB85840.1"/>
    <property type="molecule type" value="Genomic_DNA"/>
</dbReference>
<dbReference type="PANTHER" id="PTHR12763">
    <property type="match status" value="1"/>
</dbReference>
<gene>
    <name evidence="8" type="ORF">R9Z33_02955</name>
</gene>
<keyword evidence="3 6" id="KW-1133">Transmembrane helix</keyword>
<feature type="domain" description="J" evidence="7">
    <location>
        <begin position="178"/>
        <end position="228"/>
    </location>
</feature>
<evidence type="ECO:0000313" key="8">
    <source>
        <dbReference type="EMBL" id="WPB85840.1"/>
    </source>
</evidence>
<evidence type="ECO:0000256" key="1">
    <source>
        <dbReference type="ARBA" id="ARBA00004167"/>
    </source>
</evidence>
<comment type="subcellular location">
    <subcellularLocation>
        <location evidence="1">Membrane</location>
        <topology evidence="1">Single-pass membrane protein</topology>
    </subcellularLocation>
</comment>
<accession>A0ABZ0PL77</accession>
<evidence type="ECO:0000256" key="5">
    <source>
        <dbReference type="ARBA" id="ARBA00038105"/>
    </source>
</evidence>
<dbReference type="RefSeq" id="WP_318649817.1">
    <property type="nucleotide sequence ID" value="NZ_CP137852.1"/>
</dbReference>
<feature type="transmembrane region" description="Helical" evidence="6">
    <location>
        <begin position="32"/>
        <end position="50"/>
    </location>
</feature>
<dbReference type="PROSITE" id="PS50076">
    <property type="entry name" value="DNAJ_2"/>
    <property type="match status" value="1"/>
</dbReference>
<organism evidence="8 9">
    <name type="scientific">Sediminicoccus rosea</name>
    <dbReference type="NCBI Taxonomy" id="1225128"/>
    <lineage>
        <taxon>Bacteria</taxon>
        <taxon>Pseudomonadati</taxon>
        <taxon>Pseudomonadota</taxon>
        <taxon>Alphaproteobacteria</taxon>
        <taxon>Acetobacterales</taxon>
        <taxon>Roseomonadaceae</taxon>
        <taxon>Sediminicoccus</taxon>
    </lineage>
</organism>
<keyword evidence="2 6" id="KW-0812">Transmembrane</keyword>
<dbReference type="Proteomes" id="UP001305521">
    <property type="component" value="Chromosome"/>
</dbReference>
<evidence type="ECO:0000256" key="3">
    <source>
        <dbReference type="ARBA" id="ARBA00022989"/>
    </source>
</evidence>
<keyword evidence="9" id="KW-1185">Reference proteome</keyword>
<dbReference type="Gene3D" id="1.10.287.110">
    <property type="entry name" value="DnaJ domain"/>
    <property type="match status" value="1"/>
</dbReference>
<dbReference type="PANTHER" id="PTHR12763:SF28">
    <property type="entry name" value="GEO10507P1-RELATED"/>
    <property type="match status" value="1"/>
</dbReference>
<sequence length="228" mass="24325">MFAIALGAALLLAVLVLLYAFAHARPAAVKTALVWGLGTLGAVGVTAMLLTGRGANALWALIMFGPALVQAWRGWRARQTFGRPAEGGEASGVETETLEMRLDLGSGAMSGRVRRGAFQGRDLASMDRAELMTLLSDCQAMDAESVPLIEAWLDRTDPEWRDVAPPPPPSGGKMTRAEALSVLGLQEGASEEQIRAAHRRLMQSAHPDRGGSDWLASRVNEARDLLLG</sequence>
<evidence type="ECO:0000256" key="6">
    <source>
        <dbReference type="SAM" id="Phobius"/>
    </source>
</evidence>
<evidence type="ECO:0000313" key="9">
    <source>
        <dbReference type="Proteomes" id="UP001305521"/>
    </source>
</evidence>
<reference evidence="8 9" key="1">
    <citation type="submission" date="2023-11" db="EMBL/GenBank/DDBJ databases">
        <title>Arctic aerobic anoxygenic photoheterotroph Sediminicoccus rosea KRV36 adapts its photosynthesis to long days of polar summer.</title>
        <authorList>
            <person name="Tomasch J."/>
            <person name="Kopejtka K."/>
            <person name="Bily T."/>
            <person name="Gardiner A.T."/>
            <person name="Gardian Z."/>
            <person name="Shivaramu S."/>
            <person name="Koblizek M."/>
            <person name="Engelhardt F."/>
            <person name="Kaftan D."/>
        </authorList>
    </citation>
    <scope>NUCLEOTIDE SEQUENCE [LARGE SCALE GENOMIC DNA]</scope>
    <source>
        <strain evidence="8 9">R-30</strain>
    </source>
</reference>
<dbReference type="SUPFAM" id="SSF46565">
    <property type="entry name" value="Chaperone J-domain"/>
    <property type="match status" value="1"/>
</dbReference>
<keyword evidence="4 6" id="KW-0472">Membrane</keyword>
<proteinExistence type="inferred from homology"/>
<protein>
    <recommendedName>
        <fullName evidence="7">J domain-containing protein</fullName>
    </recommendedName>
</protein>
<name>A0ABZ0PL77_9PROT</name>
<dbReference type="InterPro" id="IPR001623">
    <property type="entry name" value="DnaJ_domain"/>
</dbReference>
<comment type="similarity">
    <text evidence="5">Belongs to the TIM14 family.</text>
</comment>